<dbReference type="CDD" id="cd23598">
    <property type="entry name" value="TFP_LU_ECD_Babo"/>
    <property type="match status" value="1"/>
</dbReference>
<evidence type="ECO:0000256" key="14">
    <source>
        <dbReference type="ARBA" id="ARBA00023170"/>
    </source>
</evidence>
<dbReference type="Gene3D" id="2.10.60.10">
    <property type="entry name" value="CD59"/>
    <property type="match status" value="1"/>
</dbReference>
<dbReference type="CDD" id="cd14143">
    <property type="entry name" value="STKc_TGFbR1_ACVR1b_ACVR1c"/>
    <property type="match status" value="1"/>
</dbReference>
<keyword evidence="5 16" id="KW-0812">Transmembrane</keyword>
<evidence type="ECO:0000256" key="5">
    <source>
        <dbReference type="ARBA" id="ARBA00022692"/>
    </source>
</evidence>
<dbReference type="PANTHER" id="PTHR23255:SF71">
    <property type="entry name" value="RECEPTOR PROTEIN SERINE_THREONINE KINASE"/>
    <property type="match status" value="1"/>
</dbReference>
<evidence type="ECO:0000256" key="4">
    <source>
        <dbReference type="ARBA" id="ARBA00022679"/>
    </source>
</evidence>
<dbReference type="Pfam" id="PF01064">
    <property type="entry name" value="Activin_recp"/>
    <property type="match status" value="1"/>
</dbReference>
<name>U5EYZ8_9DIPT</name>
<dbReference type="Gene3D" id="3.30.200.20">
    <property type="entry name" value="Phosphorylase Kinase, domain 1"/>
    <property type="match status" value="1"/>
</dbReference>
<keyword evidence="11 16" id="KW-0460">Magnesium</keyword>
<dbReference type="PANTHER" id="PTHR23255">
    <property type="entry name" value="TRANSFORMING GROWTH FACTOR-BETA RECEPTOR TYPE I AND II"/>
    <property type="match status" value="1"/>
</dbReference>
<evidence type="ECO:0000256" key="2">
    <source>
        <dbReference type="ARBA" id="ARBA00009605"/>
    </source>
</evidence>
<dbReference type="FunFam" id="3.30.200.20:FF:000023">
    <property type="entry name" value="Receptor protein serine/threonine kinase"/>
    <property type="match status" value="1"/>
</dbReference>
<organism evidence="19">
    <name type="scientific">Corethrella appendiculata</name>
    <dbReference type="NCBI Taxonomy" id="1370023"/>
    <lineage>
        <taxon>Eukaryota</taxon>
        <taxon>Metazoa</taxon>
        <taxon>Ecdysozoa</taxon>
        <taxon>Arthropoda</taxon>
        <taxon>Hexapoda</taxon>
        <taxon>Insecta</taxon>
        <taxon>Pterygota</taxon>
        <taxon>Neoptera</taxon>
        <taxon>Endopterygota</taxon>
        <taxon>Diptera</taxon>
        <taxon>Nematocera</taxon>
        <taxon>Culicoidea</taxon>
        <taxon>Chaoboridae</taxon>
        <taxon>Corethrella</taxon>
    </lineage>
</organism>
<keyword evidence="6 16" id="KW-0479">Metal-binding</keyword>
<feature type="domain" description="GS" evidence="18">
    <location>
        <begin position="243"/>
        <end position="272"/>
    </location>
</feature>
<dbReference type="SMART" id="SM00467">
    <property type="entry name" value="GS"/>
    <property type="match status" value="1"/>
</dbReference>
<dbReference type="SUPFAM" id="SSF57302">
    <property type="entry name" value="Snake toxin-like"/>
    <property type="match status" value="1"/>
</dbReference>
<dbReference type="GO" id="GO:0004675">
    <property type="term" value="F:transmembrane receptor protein serine/threonine kinase activity"/>
    <property type="evidence" value="ECO:0007669"/>
    <property type="project" value="UniProtKB-EC"/>
</dbReference>
<dbReference type="EC" id="2.7.11.30" evidence="16"/>
<feature type="domain" description="Protein kinase" evidence="17">
    <location>
        <begin position="273"/>
        <end position="563"/>
    </location>
</feature>
<keyword evidence="14 16" id="KW-0675">Receptor</keyword>
<evidence type="ECO:0000259" key="18">
    <source>
        <dbReference type="PROSITE" id="PS51256"/>
    </source>
</evidence>
<evidence type="ECO:0000259" key="17">
    <source>
        <dbReference type="PROSITE" id="PS50011"/>
    </source>
</evidence>
<dbReference type="GO" id="GO:0005524">
    <property type="term" value="F:ATP binding"/>
    <property type="evidence" value="ECO:0007669"/>
    <property type="project" value="UniProtKB-UniRule"/>
</dbReference>
<evidence type="ECO:0000256" key="10">
    <source>
        <dbReference type="ARBA" id="ARBA00022840"/>
    </source>
</evidence>
<dbReference type="PRINTS" id="PR00653">
    <property type="entry name" value="ACTIVIN2R"/>
</dbReference>
<comment type="cofactor">
    <cofactor evidence="16">
        <name>Mg(2+)</name>
        <dbReference type="ChEBI" id="CHEBI:18420"/>
    </cofactor>
    <cofactor evidence="16">
        <name>Mn(2+)</name>
        <dbReference type="ChEBI" id="CHEBI:29035"/>
    </cofactor>
</comment>
<comment type="subcellular location">
    <subcellularLocation>
        <location evidence="1 16">Membrane</location>
        <topology evidence="1 16">Single-pass type I membrane protein</topology>
    </subcellularLocation>
</comment>
<reference evidence="19" key="1">
    <citation type="journal article" date="2014" name="Insect Biochem. Mol. Biol.">
        <title>An insight into the sialome of the frog biting fly, Corethrella appendiculata.</title>
        <authorList>
            <person name="Ribeiro J.M.C."/>
            <person name="Chagas A.C."/>
            <person name="Pham V.M."/>
            <person name="Lounibos L.P."/>
            <person name="Calvo E."/>
        </authorList>
    </citation>
    <scope>NUCLEOTIDE SEQUENCE</scope>
    <source>
        <tissue evidence="19">Salivary glands</tissue>
    </source>
</reference>
<dbReference type="GO" id="GO:0046872">
    <property type="term" value="F:metal ion binding"/>
    <property type="evidence" value="ECO:0007669"/>
    <property type="project" value="UniProtKB-KW"/>
</dbReference>
<dbReference type="InterPro" id="IPR011009">
    <property type="entry name" value="Kinase-like_dom_sf"/>
</dbReference>
<dbReference type="InterPro" id="IPR003605">
    <property type="entry name" value="GS_dom"/>
</dbReference>
<evidence type="ECO:0000256" key="16">
    <source>
        <dbReference type="RuleBase" id="RU361271"/>
    </source>
</evidence>
<sequence>MFLVKKAKHINIHTKFSLFIFITSITLCNITEASTILRQHLNDYNDTLHKENGKYLNSNEINTENAGATTTIYNSQQPKTLTLTAESSTKNQTKLLKCHCDICKDSNNVCETDGLCFTALSYEGGEYKYSYRCMNSKSLFPPDNPFWCKEVTPPELIINCCDKDFCNVKSTINTVEMTQSPRAHEESFTITQWSVFVAISAAIILFGGVLYFCYRHRQKNSGARQILPEDSVCGPNYPILNGHSIQDIIEMTTSGSGSAGLPLLVQRSIARQIQLIEVIGKGRFGEVWRGKWRGENVAVKIFSSREECSWFREAEIYQTIMLRHENILGFIAADNKDNGTWTQLWLVTDFHENGSLFDFLTARTVDSKTMLIMALTIATGLAHLHMDIVGTRGKPAIAHRDLKTKNILVKANLSCAIGDLGLAVRHDVSTDTVDIPSTHRVGTKRYMAPEVLDETINVTQFDSFKRADVYAFGLILWEIARRCNVGGIYDEYQLPYYDVVQPDPTIEEMRKVVCTDRQRPSIPNRWIASDALHSLSKVMKECWYQNPAARLTALRIKKTLANISDK</sequence>
<dbReference type="Pfam" id="PF07714">
    <property type="entry name" value="PK_Tyr_Ser-Thr"/>
    <property type="match status" value="1"/>
</dbReference>
<dbReference type="AlphaFoldDB" id="U5EYZ8"/>
<dbReference type="SMART" id="SM00220">
    <property type="entry name" value="S_TKc"/>
    <property type="match status" value="1"/>
</dbReference>
<dbReference type="PROSITE" id="PS00107">
    <property type="entry name" value="PROTEIN_KINASE_ATP"/>
    <property type="match status" value="1"/>
</dbReference>
<keyword evidence="12 16" id="KW-1133">Transmembrane helix</keyword>
<dbReference type="SUPFAM" id="SSF56112">
    <property type="entry name" value="Protein kinase-like (PK-like)"/>
    <property type="match status" value="1"/>
</dbReference>
<keyword evidence="10 15" id="KW-0067">ATP-binding</keyword>
<evidence type="ECO:0000256" key="13">
    <source>
        <dbReference type="ARBA" id="ARBA00023136"/>
    </source>
</evidence>
<dbReference type="InterPro" id="IPR000719">
    <property type="entry name" value="Prot_kinase_dom"/>
</dbReference>
<keyword evidence="3 16" id="KW-0723">Serine/threonine-protein kinase</keyword>
<evidence type="ECO:0000256" key="3">
    <source>
        <dbReference type="ARBA" id="ARBA00022527"/>
    </source>
</evidence>
<proteinExistence type="evidence at transcript level"/>
<keyword evidence="13 16" id="KW-0472">Membrane</keyword>
<evidence type="ECO:0000256" key="6">
    <source>
        <dbReference type="ARBA" id="ARBA00022723"/>
    </source>
</evidence>
<evidence type="ECO:0000256" key="1">
    <source>
        <dbReference type="ARBA" id="ARBA00004479"/>
    </source>
</evidence>
<keyword evidence="4 16" id="KW-0808">Transferase</keyword>
<dbReference type="GO" id="GO:0071363">
    <property type="term" value="P:cellular response to growth factor stimulus"/>
    <property type="evidence" value="ECO:0007669"/>
    <property type="project" value="TreeGrafter"/>
</dbReference>
<evidence type="ECO:0000256" key="9">
    <source>
        <dbReference type="ARBA" id="ARBA00022777"/>
    </source>
</evidence>
<evidence type="ECO:0000256" key="12">
    <source>
        <dbReference type="ARBA" id="ARBA00022989"/>
    </source>
</evidence>
<dbReference type="GO" id="GO:0006950">
    <property type="term" value="P:response to stress"/>
    <property type="evidence" value="ECO:0007669"/>
    <property type="project" value="UniProtKB-ARBA"/>
</dbReference>
<feature type="transmembrane region" description="Helical" evidence="16">
    <location>
        <begin position="193"/>
        <end position="214"/>
    </location>
</feature>
<evidence type="ECO:0000256" key="7">
    <source>
        <dbReference type="ARBA" id="ARBA00022729"/>
    </source>
</evidence>
<keyword evidence="16" id="KW-0464">Manganese</keyword>
<dbReference type="PROSITE" id="PS51256">
    <property type="entry name" value="GS"/>
    <property type="match status" value="1"/>
</dbReference>
<evidence type="ECO:0000256" key="8">
    <source>
        <dbReference type="ARBA" id="ARBA00022741"/>
    </source>
</evidence>
<dbReference type="InterPro" id="IPR000333">
    <property type="entry name" value="TGFB_receptor"/>
</dbReference>
<evidence type="ECO:0000256" key="15">
    <source>
        <dbReference type="PROSITE-ProRule" id="PRU10141"/>
    </source>
</evidence>
<dbReference type="GO" id="GO:0043235">
    <property type="term" value="C:receptor complex"/>
    <property type="evidence" value="ECO:0007669"/>
    <property type="project" value="TreeGrafter"/>
</dbReference>
<comment type="catalytic activity">
    <reaction evidence="16">
        <text>L-threonyl-[receptor-protein] + ATP = O-phospho-L-threonyl-[receptor-protein] + ADP + H(+)</text>
        <dbReference type="Rhea" id="RHEA:44880"/>
        <dbReference type="Rhea" id="RHEA-COMP:11024"/>
        <dbReference type="Rhea" id="RHEA-COMP:11025"/>
        <dbReference type="ChEBI" id="CHEBI:15378"/>
        <dbReference type="ChEBI" id="CHEBI:30013"/>
        <dbReference type="ChEBI" id="CHEBI:30616"/>
        <dbReference type="ChEBI" id="CHEBI:61977"/>
        <dbReference type="ChEBI" id="CHEBI:456216"/>
        <dbReference type="EC" id="2.7.11.30"/>
    </reaction>
</comment>
<dbReference type="EMBL" id="GANO01001696">
    <property type="protein sequence ID" value="JAB58175.1"/>
    <property type="molecule type" value="mRNA"/>
</dbReference>
<dbReference type="InterPro" id="IPR001245">
    <property type="entry name" value="Ser-Thr/Tyr_kinase_cat_dom"/>
</dbReference>
<dbReference type="InterPro" id="IPR008271">
    <property type="entry name" value="Ser/Thr_kinase_AS"/>
</dbReference>
<dbReference type="InterPro" id="IPR000472">
    <property type="entry name" value="Activin_recp"/>
</dbReference>
<feature type="binding site" evidence="15">
    <location>
        <position position="300"/>
    </location>
    <ligand>
        <name>ATP</name>
        <dbReference type="ChEBI" id="CHEBI:30616"/>
    </ligand>
</feature>
<dbReference type="PROSITE" id="PS00108">
    <property type="entry name" value="PROTEIN_KINASE_ST"/>
    <property type="match status" value="1"/>
</dbReference>
<dbReference type="PROSITE" id="PS50011">
    <property type="entry name" value="PROTEIN_KINASE_DOM"/>
    <property type="match status" value="1"/>
</dbReference>
<dbReference type="Gene3D" id="1.10.510.10">
    <property type="entry name" value="Transferase(Phosphotransferase) domain 1"/>
    <property type="match status" value="1"/>
</dbReference>
<evidence type="ECO:0000313" key="19">
    <source>
        <dbReference type="EMBL" id="JAB58175.1"/>
    </source>
</evidence>
<keyword evidence="7" id="KW-0732">Signal</keyword>
<protein>
    <recommendedName>
        <fullName evidence="16">Serine/threonine-protein kinase receptor</fullName>
        <ecNumber evidence="16">2.7.11.30</ecNumber>
    </recommendedName>
</protein>
<dbReference type="Pfam" id="PF08515">
    <property type="entry name" value="TGF_beta_GS"/>
    <property type="match status" value="1"/>
</dbReference>
<dbReference type="InterPro" id="IPR017441">
    <property type="entry name" value="Protein_kinase_ATP_BS"/>
</dbReference>
<keyword evidence="8 15" id="KW-0547">Nucleotide-binding</keyword>
<accession>U5EYZ8</accession>
<evidence type="ECO:0000256" key="11">
    <source>
        <dbReference type="ARBA" id="ARBA00022842"/>
    </source>
</evidence>
<dbReference type="GO" id="GO:0005886">
    <property type="term" value="C:plasma membrane"/>
    <property type="evidence" value="ECO:0007669"/>
    <property type="project" value="TreeGrafter"/>
</dbReference>
<comment type="similarity">
    <text evidence="2 16">Belongs to the protein kinase superfamily. TKL Ser/Thr protein kinase family. TGFB receptor subfamily.</text>
</comment>
<dbReference type="InterPro" id="IPR045860">
    <property type="entry name" value="Snake_toxin-like_sf"/>
</dbReference>
<dbReference type="FunFam" id="1.10.510.10:FF:000018">
    <property type="entry name" value="Receptor protein serine/threonine kinase"/>
    <property type="match status" value="1"/>
</dbReference>
<keyword evidence="9 16" id="KW-0418">Kinase</keyword>